<dbReference type="GO" id="GO:0005829">
    <property type="term" value="C:cytosol"/>
    <property type="evidence" value="ECO:0007669"/>
    <property type="project" value="TreeGrafter"/>
</dbReference>
<comment type="function">
    <text evidence="1 9">The alpha subunit is responsible for the aldol cleavage of indoleglycerol phosphate to indole and glyceraldehyde 3-phosphate.</text>
</comment>
<dbReference type="AlphaFoldDB" id="A0A4R3MRZ3"/>
<dbReference type="PANTHER" id="PTHR43406">
    <property type="entry name" value="TRYPTOPHAN SYNTHASE, ALPHA CHAIN"/>
    <property type="match status" value="1"/>
</dbReference>
<evidence type="ECO:0000313" key="11">
    <source>
        <dbReference type="EMBL" id="TCT18092.1"/>
    </source>
</evidence>
<dbReference type="PANTHER" id="PTHR43406:SF1">
    <property type="entry name" value="TRYPTOPHAN SYNTHASE ALPHA CHAIN, CHLOROPLASTIC"/>
    <property type="match status" value="1"/>
</dbReference>
<keyword evidence="12" id="KW-1185">Reference proteome</keyword>
<comment type="catalytic activity">
    <reaction evidence="8 9">
        <text>(1S,2R)-1-C-(indol-3-yl)glycerol 3-phosphate + L-serine = D-glyceraldehyde 3-phosphate + L-tryptophan + H2O</text>
        <dbReference type="Rhea" id="RHEA:10532"/>
        <dbReference type="ChEBI" id="CHEBI:15377"/>
        <dbReference type="ChEBI" id="CHEBI:33384"/>
        <dbReference type="ChEBI" id="CHEBI:57912"/>
        <dbReference type="ChEBI" id="CHEBI:58866"/>
        <dbReference type="ChEBI" id="CHEBI:59776"/>
        <dbReference type="EC" id="4.2.1.20"/>
    </reaction>
</comment>
<dbReference type="InterPro" id="IPR013785">
    <property type="entry name" value="Aldolase_TIM"/>
</dbReference>
<gene>
    <name evidence="9" type="primary">trpA</name>
    <name evidence="11" type="ORF">EDD68_12445</name>
</gene>
<evidence type="ECO:0000256" key="7">
    <source>
        <dbReference type="ARBA" id="ARBA00023239"/>
    </source>
</evidence>
<dbReference type="NCBIfam" id="TIGR00262">
    <property type="entry name" value="trpA"/>
    <property type="match status" value="1"/>
</dbReference>
<dbReference type="EMBL" id="SMAN01000024">
    <property type="protein sequence ID" value="TCT18092.1"/>
    <property type="molecule type" value="Genomic_DNA"/>
</dbReference>
<keyword evidence="7 9" id="KW-0456">Lyase</keyword>
<evidence type="ECO:0000256" key="3">
    <source>
        <dbReference type="ARBA" id="ARBA00011270"/>
    </source>
</evidence>
<organism evidence="11 12">
    <name type="scientific">Melghiribacillus thermohalophilus</name>
    <dbReference type="NCBI Taxonomy" id="1324956"/>
    <lineage>
        <taxon>Bacteria</taxon>
        <taxon>Bacillati</taxon>
        <taxon>Bacillota</taxon>
        <taxon>Bacilli</taxon>
        <taxon>Bacillales</taxon>
        <taxon>Bacillaceae</taxon>
        <taxon>Melghiribacillus</taxon>
    </lineage>
</organism>
<dbReference type="CDD" id="cd04724">
    <property type="entry name" value="Tryptophan_synthase_alpha"/>
    <property type="match status" value="1"/>
</dbReference>
<feature type="active site" description="Proton acceptor" evidence="9">
    <location>
        <position position="45"/>
    </location>
</feature>
<evidence type="ECO:0000256" key="5">
    <source>
        <dbReference type="ARBA" id="ARBA00022822"/>
    </source>
</evidence>
<dbReference type="OrthoDB" id="9804578at2"/>
<evidence type="ECO:0000313" key="12">
    <source>
        <dbReference type="Proteomes" id="UP000294650"/>
    </source>
</evidence>
<dbReference type="GO" id="GO:0004834">
    <property type="term" value="F:tryptophan synthase activity"/>
    <property type="evidence" value="ECO:0007669"/>
    <property type="project" value="UniProtKB-UniRule"/>
</dbReference>
<dbReference type="FunFam" id="3.20.20.70:FF:000037">
    <property type="entry name" value="Tryptophan synthase alpha chain"/>
    <property type="match status" value="1"/>
</dbReference>
<evidence type="ECO:0000256" key="9">
    <source>
        <dbReference type="HAMAP-Rule" id="MF_00131"/>
    </source>
</evidence>
<protein>
    <recommendedName>
        <fullName evidence="9">Tryptophan synthase alpha chain</fullName>
        <ecNumber evidence="9">4.2.1.20</ecNumber>
    </recommendedName>
</protein>
<dbReference type="EC" id="4.2.1.20" evidence="9"/>
<comment type="subunit">
    <text evidence="3 9">Tetramer of two alpha and two beta chains.</text>
</comment>
<evidence type="ECO:0000256" key="10">
    <source>
        <dbReference type="RuleBase" id="RU003662"/>
    </source>
</evidence>
<evidence type="ECO:0000256" key="2">
    <source>
        <dbReference type="ARBA" id="ARBA00004733"/>
    </source>
</evidence>
<keyword evidence="5 9" id="KW-0822">Tryptophan biosynthesis</keyword>
<proteinExistence type="inferred from homology"/>
<dbReference type="RefSeq" id="WP_132372812.1">
    <property type="nucleotide sequence ID" value="NZ_SMAN01000024.1"/>
</dbReference>
<dbReference type="PROSITE" id="PS00167">
    <property type="entry name" value="TRP_SYNTHASE_ALPHA"/>
    <property type="match status" value="1"/>
</dbReference>
<evidence type="ECO:0000256" key="4">
    <source>
        <dbReference type="ARBA" id="ARBA00022605"/>
    </source>
</evidence>
<dbReference type="Proteomes" id="UP000294650">
    <property type="component" value="Unassembled WGS sequence"/>
</dbReference>
<keyword evidence="6 9" id="KW-0057">Aromatic amino acid biosynthesis</keyword>
<evidence type="ECO:0000256" key="8">
    <source>
        <dbReference type="ARBA" id="ARBA00049047"/>
    </source>
</evidence>
<evidence type="ECO:0000256" key="1">
    <source>
        <dbReference type="ARBA" id="ARBA00003365"/>
    </source>
</evidence>
<evidence type="ECO:0000256" key="6">
    <source>
        <dbReference type="ARBA" id="ARBA00023141"/>
    </source>
</evidence>
<dbReference type="InterPro" id="IPR002028">
    <property type="entry name" value="Trp_synthase_suA"/>
</dbReference>
<accession>A0A4R3MRZ3</accession>
<name>A0A4R3MRZ3_9BACI</name>
<sequence>MKPFNGKLKRNANLFIPFIMAGDPSPSFTVDFACMLEKEGADILELGVPYSDPLADGPTIQRSADRALKQGMTLKKAMDLVPQMRNQGLTIPVVLFTYFNPVHQYGEENLIRTLREKDIDGLLIPDLPFEESTEIKEHCLKNNIELISLVSPNSAKRAQRIAREASGFLYAVSDLGVTGERKSLVSGIAGFIRELKQYSDVPVAVGFGISTHDQIQMVQQYADGVIIGSRIIRMVEEYMNSSEILEEHKKQALAEEIRKLWQGEV</sequence>
<feature type="active site" description="Proton acceptor" evidence="9">
    <location>
        <position position="56"/>
    </location>
</feature>
<dbReference type="UniPathway" id="UPA00035">
    <property type="reaction ID" value="UER00044"/>
</dbReference>
<dbReference type="SUPFAM" id="SSF51366">
    <property type="entry name" value="Ribulose-phoshate binding barrel"/>
    <property type="match status" value="1"/>
</dbReference>
<comment type="caution">
    <text evidence="11">The sequence shown here is derived from an EMBL/GenBank/DDBJ whole genome shotgun (WGS) entry which is preliminary data.</text>
</comment>
<comment type="pathway">
    <text evidence="2 9">Amino-acid biosynthesis; L-tryptophan biosynthesis; L-tryptophan from chorismate: step 5/5.</text>
</comment>
<dbReference type="InterPro" id="IPR018204">
    <property type="entry name" value="Trp_synthase_alpha_AS"/>
</dbReference>
<dbReference type="HAMAP" id="MF_00131">
    <property type="entry name" value="Trp_synth_alpha"/>
    <property type="match status" value="1"/>
</dbReference>
<keyword evidence="4 9" id="KW-0028">Amino-acid biosynthesis</keyword>
<dbReference type="InterPro" id="IPR011060">
    <property type="entry name" value="RibuloseP-bd_barrel"/>
</dbReference>
<dbReference type="Gene3D" id="3.20.20.70">
    <property type="entry name" value="Aldolase class I"/>
    <property type="match status" value="1"/>
</dbReference>
<reference evidence="11 12" key="1">
    <citation type="submission" date="2019-03" db="EMBL/GenBank/DDBJ databases">
        <title>Genomic Encyclopedia of Type Strains, Phase IV (KMG-IV): sequencing the most valuable type-strain genomes for metagenomic binning, comparative biology and taxonomic classification.</title>
        <authorList>
            <person name="Goeker M."/>
        </authorList>
    </citation>
    <scope>NUCLEOTIDE SEQUENCE [LARGE SCALE GENOMIC DNA]</scope>
    <source>
        <strain evidence="11 12">DSM 25894</strain>
    </source>
</reference>
<dbReference type="Pfam" id="PF00290">
    <property type="entry name" value="Trp_syntA"/>
    <property type="match status" value="1"/>
</dbReference>
<comment type="similarity">
    <text evidence="9 10">Belongs to the TrpA family.</text>
</comment>